<accession>A0A9P7G6F7</accession>
<dbReference type="OrthoDB" id="10004862at2759"/>
<organism evidence="3 4">
    <name type="scientific">Asterophora parasitica</name>
    <dbReference type="NCBI Taxonomy" id="117018"/>
    <lineage>
        <taxon>Eukaryota</taxon>
        <taxon>Fungi</taxon>
        <taxon>Dikarya</taxon>
        <taxon>Basidiomycota</taxon>
        <taxon>Agaricomycotina</taxon>
        <taxon>Agaricomycetes</taxon>
        <taxon>Agaricomycetidae</taxon>
        <taxon>Agaricales</taxon>
        <taxon>Tricholomatineae</taxon>
        <taxon>Lyophyllaceae</taxon>
        <taxon>Asterophora</taxon>
    </lineage>
</organism>
<reference evidence="3" key="2">
    <citation type="submission" date="2021-10" db="EMBL/GenBank/DDBJ databases">
        <title>Phylogenomics reveals ancestral predisposition of the termite-cultivated fungus Termitomyces towards a domesticated lifestyle.</title>
        <authorList>
            <person name="Auxier B."/>
            <person name="Grum-Grzhimaylo A."/>
            <person name="Cardenas M.E."/>
            <person name="Lodge J.D."/>
            <person name="Laessoe T."/>
            <person name="Pedersen O."/>
            <person name="Smith M.E."/>
            <person name="Kuyper T.W."/>
            <person name="Franco-Molano E.A."/>
            <person name="Baroni T.J."/>
            <person name="Aanen D.K."/>
        </authorList>
    </citation>
    <scope>NUCLEOTIDE SEQUENCE</scope>
    <source>
        <strain evidence="3">AP01</strain>
        <tissue evidence="3">Mycelium</tissue>
    </source>
</reference>
<reference evidence="3" key="1">
    <citation type="submission" date="2020-07" db="EMBL/GenBank/DDBJ databases">
        <authorList>
            <person name="Nieuwenhuis M."/>
            <person name="Van De Peppel L.J.J."/>
        </authorList>
    </citation>
    <scope>NUCLEOTIDE SEQUENCE</scope>
    <source>
        <strain evidence="3">AP01</strain>
        <tissue evidence="3">Mycelium</tissue>
    </source>
</reference>
<dbReference type="InterPro" id="IPR025337">
    <property type="entry name" value="Questin_oxidase-like"/>
</dbReference>
<dbReference type="EMBL" id="JABCKV010000285">
    <property type="protein sequence ID" value="KAG5641587.1"/>
    <property type="molecule type" value="Genomic_DNA"/>
</dbReference>
<keyword evidence="1" id="KW-0560">Oxidoreductase</keyword>
<dbReference type="GO" id="GO:0016491">
    <property type="term" value="F:oxidoreductase activity"/>
    <property type="evidence" value="ECO:0007669"/>
    <property type="project" value="UniProtKB-KW"/>
</dbReference>
<feature type="region of interest" description="Disordered" evidence="2">
    <location>
        <begin position="387"/>
        <end position="407"/>
    </location>
</feature>
<name>A0A9P7G6F7_9AGAR</name>
<dbReference type="Proteomes" id="UP000775547">
    <property type="component" value="Unassembled WGS sequence"/>
</dbReference>
<keyword evidence="4" id="KW-1185">Reference proteome</keyword>
<dbReference type="PANTHER" id="PTHR35870:SF1">
    <property type="entry name" value="PROTEIN, PUTATIVE (AFU_ORTHOLOGUE AFUA_5G03330)-RELATED"/>
    <property type="match status" value="1"/>
</dbReference>
<evidence type="ECO:0000256" key="2">
    <source>
        <dbReference type="SAM" id="MobiDB-lite"/>
    </source>
</evidence>
<sequence>MSTTAADTTTTEYDLFPVPSSPPYKLIPKTWPGISPESTTALRDVLKDNHKKWDIFFNDSGFHNHTSHRAIANWALGANGDVLWAGYKEDSKTQRPARDSPGEITAENFKEHLGEKIYYEAYLAFFTRTLREKGFAATVEEYVFAKDVNIDPSAKKKPDVFNRLLGGLFHPLIHAGYGLEFGLPGMVAEGLSEAAVHSDESSARVPDDFFPYAAGAVTGVGLTQRFKNLIFSQAPDSSAKQVTGVHAFTVVQRVLDDPELGKIENTAGSGMFQRTMKDHVDVLVEHMKDWHVDGSDARDVERKIEELSWTNALLYGVGGWVKDKHFNADFFQMHMVTSSIFLPAYVAYLSPASVELLLRGYLLVSLGWWVSRGRPALDIAGFYGSTTERPKPSGPLPTPHKKALHHTADPSKIVTPNSWLPIIETTVVHNDDHLPKLQRTLAHFASIYGTRAQGEEDFGGSKLKDAGLLDGSLFVRVAGLTAGRLGRVREGEEPADFWDTDGFVKAVL</sequence>
<protein>
    <submittedName>
        <fullName evidence="3">Uncharacterized protein</fullName>
    </submittedName>
</protein>
<comment type="caution">
    <text evidence="3">The sequence shown here is derived from an EMBL/GenBank/DDBJ whole genome shotgun (WGS) entry which is preliminary data.</text>
</comment>
<dbReference type="AlphaFoldDB" id="A0A9P7G6F7"/>
<evidence type="ECO:0000313" key="4">
    <source>
        <dbReference type="Proteomes" id="UP000775547"/>
    </source>
</evidence>
<evidence type="ECO:0000256" key="1">
    <source>
        <dbReference type="ARBA" id="ARBA00023002"/>
    </source>
</evidence>
<dbReference type="Pfam" id="PF14027">
    <property type="entry name" value="Questin_oxidase"/>
    <property type="match status" value="1"/>
</dbReference>
<proteinExistence type="predicted"/>
<evidence type="ECO:0000313" key="3">
    <source>
        <dbReference type="EMBL" id="KAG5641587.1"/>
    </source>
</evidence>
<dbReference type="PANTHER" id="PTHR35870">
    <property type="entry name" value="PROTEIN, PUTATIVE (AFU_ORTHOLOGUE AFUA_5G03330)-RELATED"/>
    <property type="match status" value="1"/>
</dbReference>
<gene>
    <name evidence="3" type="ORF">DXG03_004688</name>
</gene>